<dbReference type="GO" id="GO:0005506">
    <property type="term" value="F:iron ion binding"/>
    <property type="evidence" value="ECO:0007669"/>
    <property type="project" value="InterPro"/>
</dbReference>
<dbReference type="SUPFAM" id="SSF109604">
    <property type="entry name" value="HD-domain/PDEase-like"/>
    <property type="match status" value="1"/>
</dbReference>
<evidence type="ECO:0000256" key="2">
    <source>
        <dbReference type="ARBA" id="ARBA00005167"/>
    </source>
</evidence>
<evidence type="ECO:0000256" key="1">
    <source>
        <dbReference type="ARBA" id="ARBA00004496"/>
    </source>
</evidence>
<dbReference type="GO" id="GO:0050113">
    <property type="term" value="F:inositol oxygenase activity"/>
    <property type="evidence" value="ECO:0007669"/>
    <property type="project" value="UniProtKB-UniRule"/>
</dbReference>
<feature type="binding site" evidence="12">
    <location>
        <position position="148"/>
    </location>
    <ligand>
        <name>Fe cation</name>
        <dbReference type="ChEBI" id="CHEBI:24875"/>
        <label>1</label>
    </ligand>
</feature>
<name>A0A5B7CPI5_PORTR</name>
<feature type="binding site" evidence="12">
    <location>
        <position position="123"/>
    </location>
    <ligand>
        <name>Fe cation</name>
        <dbReference type="ChEBI" id="CHEBI:24875"/>
        <label>1</label>
    </ligand>
</feature>
<dbReference type="UniPathway" id="UPA00111">
    <property type="reaction ID" value="UER00527"/>
</dbReference>
<evidence type="ECO:0000256" key="7">
    <source>
        <dbReference type="ARBA" id="ARBA00022723"/>
    </source>
</evidence>
<comment type="pathway">
    <text evidence="2 13">Polyol metabolism; myo-inositol degradation into D-glucuronate; D-glucuronate from myo-inositol: step 1/1.</text>
</comment>
<comment type="similarity">
    <text evidence="3 13">Belongs to the myo-inositol oxygenase family.</text>
</comment>
<comment type="catalytic activity">
    <reaction evidence="11 13">
        <text>myo-inositol + O2 = D-glucuronate + H2O + H(+)</text>
        <dbReference type="Rhea" id="RHEA:23696"/>
        <dbReference type="ChEBI" id="CHEBI:15377"/>
        <dbReference type="ChEBI" id="CHEBI:15378"/>
        <dbReference type="ChEBI" id="CHEBI:15379"/>
        <dbReference type="ChEBI" id="CHEBI:17268"/>
        <dbReference type="ChEBI" id="CHEBI:58720"/>
        <dbReference type="EC" id="1.13.99.1"/>
    </reaction>
</comment>
<evidence type="ECO:0000256" key="6">
    <source>
        <dbReference type="ARBA" id="ARBA00022490"/>
    </source>
</evidence>
<evidence type="ECO:0000256" key="10">
    <source>
        <dbReference type="ARBA" id="ARBA00029668"/>
    </source>
</evidence>
<keyword evidence="16" id="KW-1185">Reference proteome</keyword>
<evidence type="ECO:0000313" key="16">
    <source>
        <dbReference type="Proteomes" id="UP000324222"/>
    </source>
</evidence>
<proteinExistence type="inferred from homology"/>
<dbReference type="PANTHER" id="PTHR12588:SF0">
    <property type="entry name" value="INOSITOL OXYGENASE"/>
    <property type="match status" value="1"/>
</dbReference>
<comment type="subcellular location">
    <subcellularLocation>
        <location evidence="1 13">Cytoplasm</location>
    </subcellularLocation>
</comment>
<gene>
    <name evidence="15" type="primary">miox</name>
    <name evidence="15" type="ORF">E2C01_002117</name>
</gene>
<dbReference type="GO" id="GO:0005737">
    <property type="term" value="C:cytoplasm"/>
    <property type="evidence" value="ECO:0007669"/>
    <property type="project" value="UniProtKB-SubCell"/>
</dbReference>
<dbReference type="OrthoDB" id="5151075at2759"/>
<comment type="caution">
    <text evidence="15">The sequence shown here is derived from an EMBL/GenBank/DDBJ whole genome shotgun (WGS) entry which is preliminary data.</text>
</comment>
<dbReference type="EC" id="1.13.99.1" evidence="4 13"/>
<evidence type="ECO:0000313" key="15">
    <source>
        <dbReference type="EMBL" id="MPC09503.1"/>
    </source>
</evidence>
<evidence type="ECO:0000256" key="4">
    <source>
        <dbReference type="ARBA" id="ARBA00011919"/>
    </source>
</evidence>
<dbReference type="PANTHER" id="PTHR12588">
    <property type="entry name" value="MYOINOSITOL OXYGENASE"/>
    <property type="match status" value="1"/>
</dbReference>
<protein>
    <recommendedName>
        <fullName evidence="5 13">Inositol oxygenase</fullName>
        <ecNumber evidence="4 13">1.13.99.1</ecNumber>
    </recommendedName>
    <alternativeName>
        <fullName evidence="10 13">Myo-inositol oxygenase</fullName>
    </alternativeName>
</protein>
<reference evidence="15 16" key="1">
    <citation type="submission" date="2019-05" db="EMBL/GenBank/DDBJ databases">
        <title>Another draft genome of Portunus trituberculatus and its Hox gene families provides insights of decapod evolution.</title>
        <authorList>
            <person name="Jeong J.-H."/>
            <person name="Song I."/>
            <person name="Kim S."/>
            <person name="Choi T."/>
            <person name="Kim D."/>
            <person name="Ryu S."/>
            <person name="Kim W."/>
        </authorList>
    </citation>
    <scope>NUCLEOTIDE SEQUENCE [LARGE SCALE GENOMIC DNA]</scope>
    <source>
        <tissue evidence="15">Muscle</tissue>
    </source>
</reference>
<evidence type="ECO:0000256" key="5">
    <source>
        <dbReference type="ARBA" id="ARBA00019269"/>
    </source>
</evidence>
<accession>A0A5B7CPI5</accession>
<evidence type="ECO:0000256" key="11">
    <source>
        <dbReference type="ARBA" id="ARBA00048271"/>
    </source>
</evidence>
<dbReference type="Proteomes" id="UP000324222">
    <property type="component" value="Unassembled WGS sequence"/>
</dbReference>
<evidence type="ECO:0000256" key="8">
    <source>
        <dbReference type="ARBA" id="ARBA00023002"/>
    </source>
</evidence>
<evidence type="ECO:0000256" key="12">
    <source>
        <dbReference type="PIRSR" id="PIRSR607828-2"/>
    </source>
</evidence>
<evidence type="ECO:0000256" key="3">
    <source>
        <dbReference type="ARBA" id="ARBA00005286"/>
    </source>
</evidence>
<dbReference type="AlphaFoldDB" id="A0A5B7CPI5"/>
<evidence type="ECO:0000256" key="9">
    <source>
        <dbReference type="ARBA" id="ARBA00023004"/>
    </source>
</evidence>
<feature type="binding site" evidence="12">
    <location>
        <position position="149"/>
    </location>
    <ligand>
        <name>Fe cation</name>
        <dbReference type="ChEBI" id="CHEBI:24875"/>
        <label>1</label>
    </ligand>
</feature>
<sequence length="278" mass="31567">MILELHLLLLAGMGPINHLPHNALLGAALRLPGPRHTPTPHPCHIAATSDHSHGRKCSSSSSSFSSSSSSSSTQQKRCLLLLPNHKEWGQFNKFEATIMEALEKLNNLVDESDPDVTVPNIVHAFQTAERLREAHPDKDWLHLTGLIHDLGKVMAFYGEPQWSTVGDTFLVGCEFAQSIVYRDSTFHNNPDLNNPKFNTKYGMYEPNCGLDKVYVSWGHDEYLYQVLKHNKSTLPEEGLYMISKFDLYTKKEKVPDMDQLRPYYQSLIDKYCPGKLKW</sequence>
<feature type="binding site" evidence="12">
    <location>
        <position position="246"/>
    </location>
    <ligand>
        <name>Fe cation</name>
        <dbReference type="ChEBI" id="CHEBI:24875"/>
        <label>1</label>
    </ligand>
</feature>
<comment type="cofactor">
    <cofactor evidence="12 13">
        <name>Fe cation</name>
        <dbReference type="ChEBI" id="CHEBI:24875"/>
    </cofactor>
    <text evidence="12 13">Binds 2 iron ions per subunit.</text>
</comment>
<evidence type="ECO:0000256" key="13">
    <source>
        <dbReference type="RuleBase" id="RU367039"/>
    </source>
</evidence>
<organism evidence="15 16">
    <name type="scientific">Portunus trituberculatus</name>
    <name type="common">Swimming crab</name>
    <name type="synonym">Neptunus trituberculatus</name>
    <dbReference type="NCBI Taxonomy" id="210409"/>
    <lineage>
        <taxon>Eukaryota</taxon>
        <taxon>Metazoa</taxon>
        <taxon>Ecdysozoa</taxon>
        <taxon>Arthropoda</taxon>
        <taxon>Crustacea</taxon>
        <taxon>Multicrustacea</taxon>
        <taxon>Malacostraca</taxon>
        <taxon>Eumalacostraca</taxon>
        <taxon>Eucarida</taxon>
        <taxon>Decapoda</taxon>
        <taxon>Pleocyemata</taxon>
        <taxon>Brachyura</taxon>
        <taxon>Eubrachyura</taxon>
        <taxon>Portunoidea</taxon>
        <taxon>Portunidae</taxon>
        <taxon>Portuninae</taxon>
        <taxon>Portunus</taxon>
    </lineage>
</organism>
<dbReference type="GO" id="GO:0019310">
    <property type="term" value="P:inositol catabolic process"/>
    <property type="evidence" value="ECO:0007669"/>
    <property type="project" value="UniProtKB-UniRule"/>
</dbReference>
<keyword evidence="6 13" id="KW-0963">Cytoplasm</keyword>
<dbReference type="EMBL" id="VSRR010000072">
    <property type="protein sequence ID" value="MPC09503.1"/>
    <property type="molecule type" value="Genomic_DNA"/>
</dbReference>
<feature type="binding site" evidence="12">
    <location>
        <position position="219"/>
    </location>
    <ligand>
        <name>Fe cation</name>
        <dbReference type="ChEBI" id="CHEBI:24875"/>
        <label>1</label>
    </ligand>
</feature>
<keyword evidence="8 13" id="KW-0560">Oxidoreductase</keyword>
<feature type="compositionally biased region" description="Low complexity" evidence="14">
    <location>
        <begin position="58"/>
        <end position="71"/>
    </location>
</feature>
<keyword evidence="7 12" id="KW-0479">Metal-binding</keyword>
<dbReference type="Pfam" id="PF05153">
    <property type="entry name" value="MIOX"/>
    <property type="match status" value="2"/>
</dbReference>
<evidence type="ECO:0000256" key="14">
    <source>
        <dbReference type="SAM" id="MobiDB-lite"/>
    </source>
</evidence>
<keyword evidence="9 12" id="KW-0408">Iron</keyword>
<dbReference type="InterPro" id="IPR007828">
    <property type="entry name" value="Inositol_oxygenase"/>
</dbReference>
<feature type="region of interest" description="Disordered" evidence="14">
    <location>
        <begin position="36"/>
        <end position="71"/>
    </location>
</feature>